<dbReference type="NCBIfam" id="NF001985">
    <property type="entry name" value="PRK00777.1"/>
    <property type="match status" value="1"/>
</dbReference>
<proteinExistence type="predicted"/>
<dbReference type="NCBIfam" id="TIGR00125">
    <property type="entry name" value="cyt_tran_rel"/>
    <property type="match status" value="1"/>
</dbReference>
<dbReference type="VEuPathDB" id="MicrosporidiaDB:CWI39_0443p0020"/>
<dbReference type="SUPFAM" id="SSF52374">
    <property type="entry name" value="Nucleotidylyl transferase"/>
    <property type="match status" value="1"/>
</dbReference>
<organism evidence="2 3">
    <name type="scientific">Hamiltosporidium magnivora</name>
    <dbReference type="NCBI Taxonomy" id="148818"/>
    <lineage>
        <taxon>Eukaryota</taxon>
        <taxon>Fungi</taxon>
        <taxon>Fungi incertae sedis</taxon>
        <taxon>Microsporidia</taxon>
        <taxon>Dubosqiidae</taxon>
        <taxon>Hamiltosporidium</taxon>
    </lineage>
</organism>
<reference evidence="2 3" key="1">
    <citation type="submission" date="2017-12" db="EMBL/GenBank/DDBJ databases">
        <authorList>
            <person name="Pombert J.-F."/>
            <person name="Haag K.L."/>
            <person name="Ebert D."/>
        </authorList>
    </citation>
    <scope>NUCLEOTIDE SEQUENCE [LARGE SCALE GENOMIC DNA]</scope>
    <source>
        <strain evidence="2">IL-BN-2</strain>
    </source>
</reference>
<sequence>MTILEYKIYVKNKENTEKMLSYSVTNNMKILLIIQFDCEKHHIIRKYYRLIFLLKKKNKSKSVIFIGFDENKETDKLKLLDISNIEDYINYNISEYYNSECEDDECEDNSTANYIDYKYDAATVNIDKTDANNITSCDTTNIFESNIFRNANIDCKLYNDEKYSSVVVGGTFDRIHEGHFLLLSTAFLLVKEKLTIGLTTEVLHIKKAYKEIIQTYKERKEIVIFFCKIFGIKKAVISPLSDFIGLTDKENFDCVVVSEETYKVSLILNEIRRKKNLALMKIVVTPMISTKTYRISSSELRRKELSNIF</sequence>
<accession>A0A4Q9LG59</accession>
<dbReference type="EMBL" id="PIXR01000443">
    <property type="protein sequence ID" value="TBU06676.1"/>
    <property type="molecule type" value="Genomic_DNA"/>
</dbReference>
<dbReference type="Gene3D" id="3.40.50.620">
    <property type="entry name" value="HUPs"/>
    <property type="match status" value="1"/>
</dbReference>
<dbReference type="Pfam" id="PF01467">
    <property type="entry name" value="CTP_transf_like"/>
    <property type="match status" value="1"/>
</dbReference>
<gene>
    <name evidence="2" type="ORF">CWI39_0443p0020</name>
</gene>
<dbReference type="VEuPathDB" id="MicrosporidiaDB:CWI36_0653p0040"/>
<evidence type="ECO:0000259" key="1">
    <source>
        <dbReference type="Pfam" id="PF01467"/>
    </source>
</evidence>
<comment type="caution">
    <text evidence="2">The sequence shown here is derived from an EMBL/GenBank/DDBJ whole genome shotgun (WGS) entry which is preliminary data.</text>
</comment>
<protein>
    <submittedName>
        <fullName evidence="2">Putative cytidyltransferase</fullName>
    </submittedName>
</protein>
<name>A0A4Q9LG59_9MICR</name>
<evidence type="ECO:0000313" key="2">
    <source>
        <dbReference type="EMBL" id="TBU06676.1"/>
    </source>
</evidence>
<dbReference type="Proteomes" id="UP000293045">
    <property type="component" value="Unassembled WGS sequence"/>
</dbReference>
<dbReference type="GO" id="GO:0016740">
    <property type="term" value="F:transferase activity"/>
    <property type="evidence" value="ECO:0007669"/>
    <property type="project" value="UniProtKB-KW"/>
</dbReference>
<evidence type="ECO:0000313" key="3">
    <source>
        <dbReference type="Proteomes" id="UP000293045"/>
    </source>
</evidence>
<dbReference type="AlphaFoldDB" id="A0A4Q9LG59"/>
<keyword evidence="2" id="KW-0808">Transferase</keyword>
<dbReference type="InterPro" id="IPR004821">
    <property type="entry name" value="Cyt_trans-like"/>
</dbReference>
<dbReference type="InterPro" id="IPR014729">
    <property type="entry name" value="Rossmann-like_a/b/a_fold"/>
</dbReference>
<feature type="domain" description="Cytidyltransferase-like" evidence="1">
    <location>
        <begin position="167"/>
        <end position="302"/>
    </location>
</feature>